<dbReference type="InterPro" id="IPR052854">
    <property type="entry name" value="Serpentine_rcpt_epsilon"/>
</dbReference>
<evidence type="ECO:0000313" key="3">
    <source>
        <dbReference type="WBParaSite" id="Gr19_v10_g9036.t1"/>
    </source>
</evidence>
<dbReference type="Proteomes" id="UP000887572">
    <property type="component" value="Unplaced"/>
</dbReference>
<keyword evidence="1" id="KW-0472">Membrane</keyword>
<name>A0A914ICW1_GLORO</name>
<sequence>MANSITSSVNETIVIWATIFASTEMVIEIVTLLISAFNFSLLYTTALLHPNLKCILLVQSAAIALQEVIRIIFVSLKFANSDMFFHGAIPVQIVGMASLYFRNLMGHVLMAERVFATVYFRTYADNKAKHFTICWMGTLLAISIWNTFVQHGVFFFVNMATFVSACILFVLGLVEILSLSAIYLYNLRKYKSELYFTLNERFQLSENIRTAKQLAPTIFLHFFNSNVLNLFRLLVPFGAQRNLLLIHRSHRHYPSSGDQT</sequence>
<feature type="transmembrane region" description="Helical" evidence="1">
    <location>
        <begin position="130"/>
        <end position="148"/>
    </location>
</feature>
<dbReference type="WBParaSite" id="Gr19_v10_g9036.t1">
    <property type="protein sequence ID" value="Gr19_v10_g9036.t1"/>
    <property type="gene ID" value="Gr19_v10_g9036"/>
</dbReference>
<keyword evidence="1" id="KW-0812">Transmembrane</keyword>
<keyword evidence="1" id="KW-1133">Transmembrane helix</keyword>
<organism evidence="2 3">
    <name type="scientific">Globodera rostochiensis</name>
    <name type="common">Golden nematode worm</name>
    <name type="synonym">Heterodera rostochiensis</name>
    <dbReference type="NCBI Taxonomy" id="31243"/>
    <lineage>
        <taxon>Eukaryota</taxon>
        <taxon>Metazoa</taxon>
        <taxon>Ecdysozoa</taxon>
        <taxon>Nematoda</taxon>
        <taxon>Chromadorea</taxon>
        <taxon>Rhabditida</taxon>
        <taxon>Tylenchina</taxon>
        <taxon>Tylenchomorpha</taxon>
        <taxon>Tylenchoidea</taxon>
        <taxon>Heteroderidae</taxon>
        <taxon>Heteroderinae</taxon>
        <taxon>Globodera</taxon>
    </lineage>
</organism>
<dbReference type="PANTHER" id="PTHR47518:SF11">
    <property type="entry name" value="SERPENTINE RECEPTOR, CLASS E (EPSILON)-RELATED"/>
    <property type="match status" value="1"/>
</dbReference>
<dbReference type="PANTHER" id="PTHR47518">
    <property type="entry name" value="SERPENTINE RECEPTOR CLASS EPSILON-13-RELATED"/>
    <property type="match status" value="1"/>
</dbReference>
<feature type="transmembrane region" description="Helical" evidence="1">
    <location>
        <begin position="154"/>
        <end position="185"/>
    </location>
</feature>
<accession>A0A914ICW1</accession>
<feature type="transmembrane region" description="Helical" evidence="1">
    <location>
        <begin position="13"/>
        <end position="43"/>
    </location>
</feature>
<evidence type="ECO:0000256" key="1">
    <source>
        <dbReference type="SAM" id="Phobius"/>
    </source>
</evidence>
<protein>
    <submittedName>
        <fullName evidence="3">Uncharacterized protein</fullName>
    </submittedName>
</protein>
<proteinExistence type="predicted"/>
<keyword evidence="2" id="KW-1185">Reference proteome</keyword>
<reference evidence="3" key="1">
    <citation type="submission" date="2022-11" db="UniProtKB">
        <authorList>
            <consortium name="WormBaseParasite"/>
        </authorList>
    </citation>
    <scope>IDENTIFICATION</scope>
</reference>
<evidence type="ECO:0000313" key="2">
    <source>
        <dbReference type="Proteomes" id="UP000887572"/>
    </source>
</evidence>
<dbReference type="AlphaFoldDB" id="A0A914ICW1"/>
<feature type="transmembrane region" description="Helical" evidence="1">
    <location>
        <begin position="84"/>
        <end position="101"/>
    </location>
</feature>